<dbReference type="PANTHER" id="PTHR42680">
    <property type="entry name" value="DCTP DEAMINASE"/>
    <property type="match status" value="1"/>
</dbReference>
<evidence type="ECO:0000313" key="3">
    <source>
        <dbReference type="EMBL" id="PYE47288.1"/>
    </source>
</evidence>
<gene>
    <name evidence="4" type="primary">dcd</name>
    <name evidence="3" type="ORF">DFQ00_11428</name>
    <name evidence="4" type="ORF">HUB98_19385</name>
</gene>
<evidence type="ECO:0000313" key="6">
    <source>
        <dbReference type="Proteomes" id="UP000509327"/>
    </source>
</evidence>
<keyword evidence="1 4" id="KW-0378">Hydrolase</keyword>
<dbReference type="CDD" id="cd07557">
    <property type="entry name" value="trimeric_dUTPase"/>
    <property type="match status" value="1"/>
</dbReference>
<dbReference type="GO" id="GO:0006229">
    <property type="term" value="P:dUTP biosynthetic process"/>
    <property type="evidence" value="ECO:0007669"/>
    <property type="project" value="InterPro"/>
</dbReference>
<dbReference type="NCBIfam" id="TIGR02274">
    <property type="entry name" value="dCTP_deam"/>
    <property type="match status" value="1"/>
</dbReference>
<reference evidence="3 5" key="1">
    <citation type="submission" date="2018-06" db="EMBL/GenBank/DDBJ databases">
        <title>Genomic Encyclopedia of Type Strains, Phase III (KMG-III): the genomes of soil and plant-associated and newly described type strains.</title>
        <authorList>
            <person name="Whitman W."/>
        </authorList>
    </citation>
    <scope>NUCLEOTIDE SEQUENCE [LARGE SCALE GENOMIC DNA]</scope>
    <source>
        <strain evidence="3 5">CECT 7022</strain>
    </source>
</reference>
<keyword evidence="2" id="KW-0546">Nucleotide metabolism</keyword>
<dbReference type="GO" id="GO:0008829">
    <property type="term" value="F:dCTP deaminase activity"/>
    <property type="evidence" value="ECO:0007669"/>
    <property type="project" value="UniProtKB-EC"/>
</dbReference>
<dbReference type="Gene3D" id="2.70.40.10">
    <property type="match status" value="1"/>
</dbReference>
<dbReference type="InterPro" id="IPR033704">
    <property type="entry name" value="dUTPase_trimeric"/>
</dbReference>
<accession>A0A2V4VYW0</accession>
<protein>
    <submittedName>
        <fullName evidence="3">dCTP deaminase</fullName>
        <ecNumber evidence="4">3.5.4.13</ecNumber>
    </submittedName>
</protein>
<dbReference type="Proteomes" id="UP000509327">
    <property type="component" value="Chromosome"/>
</dbReference>
<dbReference type="Proteomes" id="UP000247790">
    <property type="component" value="Unassembled WGS sequence"/>
</dbReference>
<proteinExistence type="predicted"/>
<dbReference type="SUPFAM" id="SSF51283">
    <property type="entry name" value="dUTPase-like"/>
    <property type="match status" value="1"/>
</dbReference>
<evidence type="ECO:0000256" key="2">
    <source>
        <dbReference type="ARBA" id="ARBA00023080"/>
    </source>
</evidence>
<organism evidence="3 5">
    <name type="scientific">Paenibacillus barcinonensis</name>
    <dbReference type="NCBI Taxonomy" id="198119"/>
    <lineage>
        <taxon>Bacteria</taxon>
        <taxon>Bacillati</taxon>
        <taxon>Bacillota</taxon>
        <taxon>Bacilli</taxon>
        <taxon>Bacillales</taxon>
        <taxon>Paenibacillaceae</taxon>
        <taxon>Paenibacillus</taxon>
    </lineage>
</organism>
<reference evidence="4 6" key="2">
    <citation type="submission" date="2020-06" db="EMBL/GenBank/DDBJ databases">
        <title>Complete genome of Paenibacillus barcinonensis KACC11450.</title>
        <authorList>
            <person name="Kim M."/>
            <person name="Park Y.-J."/>
            <person name="Shin J.-H."/>
        </authorList>
    </citation>
    <scope>NUCLEOTIDE SEQUENCE [LARGE SCALE GENOMIC DNA]</scope>
    <source>
        <strain evidence="4 6">KACC11450</strain>
    </source>
</reference>
<evidence type="ECO:0000313" key="4">
    <source>
        <dbReference type="EMBL" id="QKS58194.1"/>
    </source>
</evidence>
<dbReference type="OrthoDB" id="9780202at2"/>
<evidence type="ECO:0000313" key="5">
    <source>
        <dbReference type="Proteomes" id="UP000247790"/>
    </source>
</evidence>
<dbReference type="PANTHER" id="PTHR42680:SF3">
    <property type="entry name" value="DCTP DEAMINASE"/>
    <property type="match status" value="1"/>
</dbReference>
<dbReference type="Pfam" id="PF22769">
    <property type="entry name" value="DCD"/>
    <property type="match status" value="1"/>
</dbReference>
<dbReference type="GO" id="GO:0015949">
    <property type="term" value="P:nucleobase-containing small molecule interconversion"/>
    <property type="evidence" value="ECO:0007669"/>
    <property type="project" value="TreeGrafter"/>
</dbReference>
<name>A0A2V4VYW0_PAEBA</name>
<keyword evidence="6" id="KW-1185">Reference proteome</keyword>
<dbReference type="AlphaFoldDB" id="A0A2V4VYW0"/>
<dbReference type="RefSeq" id="WP_110898112.1">
    <property type="nucleotide sequence ID" value="NZ_CP054614.1"/>
</dbReference>
<dbReference type="InterPro" id="IPR011962">
    <property type="entry name" value="dCTP_deaminase"/>
</dbReference>
<sequence>MILTGLDIDSKVKTKEIIISPYHEEQVNPNSYNFRLGAMIKVYNSFPLDPKVMNSVEEIIIPEEGYVLQPNRLYLASTEEVMGSNFYAPTFAARSSIARLGLFINLSADLGDIGYIGQWTLQLFTIHPLRIYRGMRIGQIMWWKPQGDIKLYNGKYQGSNGPQQTQIYKDFEKGASKVVFNI</sequence>
<dbReference type="EMBL" id="CP054614">
    <property type="protein sequence ID" value="QKS58194.1"/>
    <property type="molecule type" value="Genomic_DNA"/>
</dbReference>
<dbReference type="InterPro" id="IPR036157">
    <property type="entry name" value="dUTPase-like_sf"/>
</dbReference>
<dbReference type="EC" id="3.5.4.13" evidence="4"/>
<evidence type="ECO:0000256" key="1">
    <source>
        <dbReference type="ARBA" id="ARBA00022801"/>
    </source>
</evidence>
<dbReference type="EMBL" id="QJSW01000014">
    <property type="protein sequence ID" value="PYE47288.1"/>
    <property type="molecule type" value="Genomic_DNA"/>
</dbReference>